<dbReference type="AlphaFoldDB" id="A0AAV2A6N3"/>
<reference evidence="1 2" key="1">
    <citation type="submission" date="2024-04" db="EMBL/GenBank/DDBJ databases">
        <authorList>
            <person name="Rising A."/>
            <person name="Reimegard J."/>
            <person name="Sonavane S."/>
            <person name="Akerstrom W."/>
            <person name="Nylinder S."/>
            <person name="Hedman E."/>
            <person name="Kallberg Y."/>
        </authorList>
    </citation>
    <scope>NUCLEOTIDE SEQUENCE [LARGE SCALE GENOMIC DNA]</scope>
</reference>
<dbReference type="Proteomes" id="UP001497382">
    <property type="component" value="Unassembled WGS sequence"/>
</dbReference>
<organism evidence="1 2">
    <name type="scientific">Larinioides sclopetarius</name>
    <dbReference type="NCBI Taxonomy" id="280406"/>
    <lineage>
        <taxon>Eukaryota</taxon>
        <taxon>Metazoa</taxon>
        <taxon>Ecdysozoa</taxon>
        <taxon>Arthropoda</taxon>
        <taxon>Chelicerata</taxon>
        <taxon>Arachnida</taxon>
        <taxon>Araneae</taxon>
        <taxon>Araneomorphae</taxon>
        <taxon>Entelegynae</taxon>
        <taxon>Araneoidea</taxon>
        <taxon>Araneidae</taxon>
        <taxon>Larinioides</taxon>
    </lineage>
</organism>
<evidence type="ECO:0000313" key="2">
    <source>
        <dbReference type="Proteomes" id="UP001497382"/>
    </source>
</evidence>
<dbReference type="EMBL" id="CAXIEN010000115">
    <property type="protein sequence ID" value="CAL1278640.1"/>
    <property type="molecule type" value="Genomic_DNA"/>
</dbReference>
<keyword evidence="2" id="KW-1185">Reference proteome</keyword>
<comment type="caution">
    <text evidence="1">The sequence shown here is derived from an EMBL/GenBank/DDBJ whole genome shotgun (WGS) entry which is preliminary data.</text>
</comment>
<evidence type="ECO:0000313" key="1">
    <source>
        <dbReference type="EMBL" id="CAL1278640.1"/>
    </source>
</evidence>
<name>A0AAV2A6N3_9ARAC</name>
<gene>
    <name evidence="1" type="ORF">LARSCL_LOCUS9907</name>
</gene>
<sequence length="51" mass="5441">MSEHGTNWGPTTAASRLIFICSGLGPKSRVAEMLVSLSSLGLLRLRRVSPS</sequence>
<accession>A0AAV2A6N3</accession>
<protein>
    <submittedName>
        <fullName evidence="1">Uncharacterized protein</fullName>
    </submittedName>
</protein>
<proteinExistence type="predicted"/>